<evidence type="ECO:0000256" key="6">
    <source>
        <dbReference type="ARBA" id="ARBA00023125"/>
    </source>
</evidence>
<dbReference type="InterPro" id="IPR017261">
    <property type="entry name" value="DNA_mismatch_repair_MutS/MSH"/>
</dbReference>
<evidence type="ECO:0000256" key="4">
    <source>
        <dbReference type="ARBA" id="ARBA00022763"/>
    </source>
</evidence>
<evidence type="ECO:0000256" key="5">
    <source>
        <dbReference type="ARBA" id="ARBA00022840"/>
    </source>
</evidence>
<dbReference type="KEGG" id="rsd:TGRD_474"/>
<dbReference type="GO" id="GO:0005829">
    <property type="term" value="C:cytosol"/>
    <property type="evidence" value="ECO:0007669"/>
    <property type="project" value="TreeGrafter"/>
</dbReference>
<dbReference type="InterPro" id="IPR005748">
    <property type="entry name" value="DNA_mismatch_repair_MutS"/>
</dbReference>
<dbReference type="Gene3D" id="3.30.420.110">
    <property type="entry name" value="MutS, connector domain"/>
    <property type="match status" value="1"/>
</dbReference>
<dbReference type="Pfam" id="PF05188">
    <property type="entry name" value="MutS_II"/>
    <property type="match status" value="1"/>
</dbReference>
<dbReference type="SUPFAM" id="SSF52540">
    <property type="entry name" value="P-loop containing nucleoside triphosphate hydrolases"/>
    <property type="match status" value="1"/>
</dbReference>
<evidence type="ECO:0000256" key="2">
    <source>
        <dbReference type="ARBA" id="ARBA00021982"/>
    </source>
</evidence>
<dbReference type="InterPro" id="IPR016151">
    <property type="entry name" value="DNA_mismatch_repair_MutS_N"/>
</dbReference>
<dbReference type="SUPFAM" id="SSF55271">
    <property type="entry name" value="DNA repair protein MutS, domain I"/>
    <property type="match status" value="1"/>
</dbReference>
<dbReference type="SMART" id="SM00534">
    <property type="entry name" value="MUTSac"/>
    <property type="match status" value="1"/>
</dbReference>
<dbReference type="AlphaFoldDB" id="B1H0D0"/>
<dbReference type="Gene3D" id="3.40.1170.10">
    <property type="entry name" value="DNA repair protein MutS, domain I"/>
    <property type="match status" value="1"/>
</dbReference>
<dbReference type="RefSeq" id="WP_015423488.1">
    <property type="nucleotide sequence ID" value="NC_020419.1"/>
</dbReference>
<dbReference type="PIRSF" id="PIRSF037677">
    <property type="entry name" value="DNA_mis_repair_Msh6"/>
    <property type="match status" value="1"/>
</dbReference>
<dbReference type="STRING" id="471821.TGRD_479"/>
<dbReference type="SMART" id="SM00533">
    <property type="entry name" value="MUTSd"/>
    <property type="match status" value="1"/>
</dbReference>
<dbReference type="CDD" id="cd03284">
    <property type="entry name" value="ABC_MutS1"/>
    <property type="match status" value="1"/>
</dbReference>
<evidence type="ECO:0000256" key="1">
    <source>
        <dbReference type="ARBA" id="ARBA00006271"/>
    </source>
</evidence>
<dbReference type="NCBIfam" id="NF003810">
    <property type="entry name" value="PRK05399.1"/>
    <property type="match status" value="1"/>
</dbReference>
<dbReference type="InterPro" id="IPR000432">
    <property type="entry name" value="DNA_mismatch_repair_MutS_C"/>
</dbReference>
<dbReference type="Pfam" id="PF01624">
    <property type="entry name" value="MutS_I"/>
    <property type="match status" value="1"/>
</dbReference>
<evidence type="ECO:0000313" key="13">
    <source>
        <dbReference type="Proteomes" id="UP000001691"/>
    </source>
</evidence>
<dbReference type="GO" id="GO:0030983">
    <property type="term" value="F:mismatched DNA binding"/>
    <property type="evidence" value="ECO:0007669"/>
    <property type="project" value="InterPro"/>
</dbReference>
<feature type="domain" description="DNA mismatch repair proteins mutS family" evidence="11">
    <location>
        <begin position="675"/>
        <end position="691"/>
    </location>
</feature>
<evidence type="ECO:0000256" key="8">
    <source>
        <dbReference type="ARBA" id="ARBA00024647"/>
    </source>
</evidence>
<comment type="function">
    <text evidence="8 9">This protein is involved in the repair of mismatches in DNA. It is possible that it carries out the mismatch recognition step. This protein has a weak ATPase activity.</text>
</comment>
<dbReference type="GO" id="GO:0003684">
    <property type="term" value="F:damaged DNA binding"/>
    <property type="evidence" value="ECO:0007669"/>
    <property type="project" value="UniProtKB-UniRule"/>
</dbReference>
<dbReference type="Pfam" id="PF00488">
    <property type="entry name" value="MutS_V"/>
    <property type="match status" value="1"/>
</dbReference>
<evidence type="ECO:0000259" key="11">
    <source>
        <dbReference type="PROSITE" id="PS00486"/>
    </source>
</evidence>
<proteinExistence type="inferred from homology"/>
<dbReference type="Pfam" id="PF05190">
    <property type="entry name" value="MutS_IV"/>
    <property type="match status" value="1"/>
</dbReference>
<reference evidence="13" key="1">
    <citation type="journal article" date="2008" name="Proc. Natl. Acad. Sci. U.S.A.">
        <title>Complete genome of the uncultured termite group 1 bacteria in a single host protist cell.</title>
        <authorList>
            <person name="Hongoh Y."/>
            <person name="Sharma V.K."/>
            <person name="Prakash T."/>
            <person name="Noda S."/>
            <person name="Taylor T.D."/>
            <person name="Kudo T."/>
            <person name="Sakaki Y."/>
            <person name="Toyoda A."/>
            <person name="Hattori M."/>
            <person name="Ohkuma M."/>
        </authorList>
    </citation>
    <scope>NUCLEOTIDE SEQUENCE [LARGE SCALE GENOMIC DNA]</scope>
    <source>
        <strain evidence="13">Rs-D17 genomovar Ri2008</strain>
    </source>
</reference>
<dbReference type="SUPFAM" id="SSF48334">
    <property type="entry name" value="DNA repair protein MutS, domain III"/>
    <property type="match status" value="1"/>
</dbReference>
<evidence type="ECO:0000256" key="7">
    <source>
        <dbReference type="ARBA" id="ARBA00023204"/>
    </source>
</evidence>
<keyword evidence="4 9" id="KW-0227">DNA damage</keyword>
<dbReference type="PANTHER" id="PTHR11361">
    <property type="entry name" value="DNA MISMATCH REPAIR PROTEIN MUTS FAMILY MEMBER"/>
    <property type="match status" value="1"/>
</dbReference>
<dbReference type="InterPro" id="IPR007696">
    <property type="entry name" value="DNA_mismatch_repair_MutS_core"/>
</dbReference>
<evidence type="ECO:0000256" key="3">
    <source>
        <dbReference type="ARBA" id="ARBA00022741"/>
    </source>
</evidence>
<keyword evidence="6 9" id="KW-0238">DNA-binding</keyword>
<dbReference type="InterPro" id="IPR007860">
    <property type="entry name" value="DNA_mmatch_repair_MutS_con_dom"/>
</dbReference>
<dbReference type="SUPFAM" id="SSF53150">
    <property type="entry name" value="DNA repair protein MutS, domain II"/>
    <property type="match status" value="1"/>
</dbReference>
<dbReference type="GO" id="GO:0005524">
    <property type="term" value="F:ATP binding"/>
    <property type="evidence" value="ECO:0007669"/>
    <property type="project" value="UniProtKB-UniRule"/>
</dbReference>
<comment type="similarity">
    <text evidence="1 9 10">Belongs to the DNA mismatch repair MutS family.</text>
</comment>
<dbReference type="PATRIC" id="fig|471821.5.peg.776"/>
<dbReference type="InterPro" id="IPR036678">
    <property type="entry name" value="MutS_con_dom_sf"/>
</dbReference>
<accession>B1H0D0</accession>
<dbReference type="PROSITE" id="PS00486">
    <property type="entry name" value="DNA_MISMATCH_REPAIR_2"/>
    <property type="match status" value="1"/>
</dbReference>
<sequence length="845" mass="93828">MKQYWNIKAKYSGMMLFFRLGDFYEMFGDDAVKAAPVLEVVLTRRVGIPMCGVPYHSVNSYIRKLITKGFKVAICEQLEESGTTKGIVKRGVTKVLTPGTILEDTLLESKENNFLMSVIFDDTAASATFAAADISTGEFFVSETTLKSIEAEVLKYNPGELIISAGSMQNKHISDFTAKLKVSVSDIDNSFFDIEKAQNITAELFGGNAVKKFGLNKKEIVCACGALLAYIKEMQPQSVSIFSEIKYIRNSDFMYLDTAAIKNLELLNSMTSGKTENSLLSVMDSTKTPMGARTIRQWLIKPLLDISKIKNRQNIVRFFIKNPNVRKEIVEKLKTVSDIERITARVSSGSANPKDLTALKNSLKTINNISGIIKSAEGLGFNIPENAQITNKISSYLSDEPPVSLKDGNAIKNGVNAELDELRKMSTDTKAYISNLEAKERAASGINNLKIGYTSVFGYYIEISKSNAASAPKHYVRKQTVTAGERYITEELKILEEKILSAQEKTLRLENSLFNNLVQEISVFTADILKTSQIISEIDIFCGFAENATEYNYVCPKISEGRELSIKDGRHPVVERILKNGEFTANDIAFDENSKIMILTGPNMSGKSTYLRQTALIVIMAQIGSFVPSQSAEIGLVDKIFTRIGAGDNLAGGESTFMVEMSETANILNQYTQRSLIILDEVGRGTSTYDGMSIAWAIIEFLADDKRKANTGAKTLFATHYFELTGLSETLKGVVNYSVDIKEWNGDVIFLHKIVKGSADKSYGIHVAKIAGMPHQVIERAYEILSRLEKNSVEYSKRDESPQIEFFSDSGGEPQILTELKNIDIDSLSPIEAFNIMHNWKNKYK</sequence>
<dbReference type="InterPro" id="IPR045076">
    <property type="entry name" value="MutS"/>
</dbReference>
<organism evidence="12 13">
    <name type="scientific">Endomicrobium trichonymphae</name>
    <dbReference type="NCBI Taxonomy" id="1408204"/>
    <lineage>
        <taxon>Bacteria</taxon>
        <taxon>Pseudomonadati</taxon>
        <taxon>Elusimicrobiota</taxon>
        <taxon>Endomicrobiia</taxon>
        <taxon>Endomicrobiales</taxon>
        <taxon>Endomicrobiaceae</taxon>
        <taxon>Candidatus Endomicrobiellum</taxon>
    </lineage>
</organism>
<dbReference type="GO" id="GO:0140664">
    <property type="term" value="F:ATP-dependent DNA damage sensor activity"/>
    <property type="evidence" value="ECO:0007669"/>
    <property type="project" value="InterPro"/>
</dbReference>
<dbReference type="Pfam" id="PF05192">
    <property type="entry name" value="MutS_III"/>
    <property type="match status" value="1"/>
</dbReference>
<dbReference type="Gene3D" id="3.40.50.300">
    <property type="entry name" value="P-loop containing nucleotide triphosphate hydrolases"/>
    <property type="match status" value="1"/>
</dbReference>
<dbReference type="GO" id="GO:0006298">
    <property type="term" value="P:mismatch repair"/>
    <property type="evidence" value="ECO:0007669"/>
    <property type="project" value="UniProtKB-UniRule"/>
</dbReference>
<protein>
    <recommendedName>
        <fullName evidence="2 9">DNA mismatch repair protein MutS</fullName>
    </recommendedName>
</protein>
<dbReference type="InterPro" id="IPR007695">
    <property type="entry name" value="DNA_mismatch_repair_MutS-lik_N"/>
</dbReference>
<evidence type="ECO:0000256" key="10">
    <source>
        <dbReference type="RuleBase" id="RU003756"/>
    </source>
</evidence>
<dbReference type="Proteomes" id="UP000001691">
    <property type="component" value="Chromosome"/>
</dbReference>
<dbReference type="InterPro" id="IPR007861">
    <property type="entry name" value="DNA_mismatch_repair_MutS_clamp"/>
</dbReference>
<dbReference type="HAMAP" id="MF_00096">
    <property type="entry name" value="MutS"/>
    <property type="match status" value="1"/>
</dbReference>
<keyword evidence="7 9" id="KW-0234">DNA repair</keyword>
<dbReference type="FunFam" id="1.10.1420.10:FF:000001">
    <property type="entry name" value="DNA mismatch repair protein MutS"/>
    <property type="match status" value="1"/>
</dbReference>
<dbReference type="NCBIfam" id="TIGR01070">
    <property type="entry name" value="mutS1"/>
    <property type="match status" value="1"/>
</dbReference>
<dbReference type="HOGENOM" id="CLU_002472_3_1_0"/>
<dbReference type="InterPro" id="IPR027417">
    <property type="entry name" value="P-loop_NTPase"/>
</dbReference>
<dbReference type="EMBL" id="AP009510">
    <property type="protein sequence ID" value="BAG13962.1"/>
    <property type="molecule type" value="Genomic_DNA"/>
</dbReference>
<keyword evidence="5 9" id="KW-0067">ATP-binding</keyword>
<keyword evidence="13" id="KW-1185">Reference proteome</keyword>
<gene>
    <name evidence="9" type="primary">mutS</name>
    <name evidence="12" type="ordered locus">TGRD_474</name>
</gene>
<dbReference type="InterPro" id="IPR036187">
    <property type="entry name" value="DNA_mismatch_repair_MutS_sf"/>
</dbReference>
<evidence type="ECO:0000256" key="9">
    <source>
        <dbReference type="HAMAP-Rule" id="MF_00096"/>
    </source>
</evidence>
<evidence type="ECO:0000313" key="12">
    <source>
        <dbReference type="EMBL" id="BAG13962.1"/>
    </source>
</evidence>
<name>B1H0D0_ENDTX</name>
<keyword evidence="3 9" id="KW-0547">Nucleotide-binding</keyword>
<dbReference type="Gene3D" id="1.10.1420.10">
    <property type="match status" value="2"/>
</dbReference>
<dbReference type="FunFam" id="3.40.50.300:FF:000870">
    <property type="entry name" value="MutS protein homolog 4"/>
    <property type="match status" value="1"/>
</dbReference>
<dbReference type="PANTHER" id="PTHR11361:SF34">
    <property type="entry name" value="DNA MISMATCH REPAIR PROTEIN MSH1, MITOCHONDRIAL"/>
    <property type="match status" value="1"/>
</dbReference>
<feature type="binding site" evidence="9">
    <location>
        <begin position="601"/>
        <end position="608"/>
    </location>
    <ligand>
        <name>ATP</name>
        <dbReference type="ChEBI" id="CHEBI:30616"/>
    </ligand>
</feature>